<protein>
    <submittedName>
        <fullName evidence="2">Uncharacterized protein</fullName>
    </submittedName>
</protein>
<reference evidence="2 3" key="1">
    <citation type="submission" date="2014-12" db="EMBL/GenBank/DDBJ databases">
        <title>Genome sequencing of Photobacterium gaetbulicola AD005a.</title>
        <authorList>
            <person name="Adrian T.G.S."/>
            <person name="Chan K.G."/>
        </authorList>
    </citation>
    <scope>NUCLEOTIDE SEQUENCE [LARGE SCALE GENOMIC DNA]</scope>
    <source>
        <strain evidence="2 3">AD005a</strain>
    </source>
</reference>
<feature type="signal peptide" evidence="1">
    <location>
        <begin position="1"/>
        <end position="17"/>
    </location>
</feature>
<evidence type="ECO:0000313" key="2">
    <source>
        <dbReference type="EMBL" id="KHT65394.1"/>
    </source>
</evidence>
<organism evidence="2 3">
    <name type="scientific">Photobacterium gaetbulicola</name>
    <dbReference type="NCBI Taxonomy" id="1295392"/>
    <lineage>
        <taxon>Bacteria</taxon>
        <taxon>Pseudomonadati</taxon>
        <taxon>Pseudomonadota</taxon>
        <taxon>Gammaproteobacteria</taxon>
        <taxon>Vibrionales</taxon>
        <taxon>Vibrionaceae</taxon>
        <taxon>Photobacterium</taxon>
    </lineage>
</organism>
<proteinExistence type="predicted"/>
<name>A0A0B9G9X0_9GAMM</name>
<comment type="caution">
    <text evidence="2">The sequence shown here is derived from an EMBL/GenBank/DDBJ whole genome shotgun (WGS) entry which is preliminary data.</text>
</comment>
<evidence type="ECO:0000256" key="1">
    <source>
        <dbReference type="SAM" id="SignalP"/>
    </source>
</evidence>
<evidence type="ECO:0000313" key="3">
    <source>
        <dbReference type="Proteomes" id="UP000031278"/>
    </source>
</evidence>
<sequence>MKNILWLLLFGAGSVWAANDVVVGSDVSDIQSELASEVKSQLITSEQAEEMELNRAETYEVTSTVSIDNLELQIAEKLKDSIMPYYSIEYNEPTNDDDRYTAIVTEYFGKVE</sequence>
<feature type="chain" id="PRO_5002128160" evidence="1">
    <location>
        <begin position="18"/>
        <end position="112"/>
    </location>
</feature>
<accession>A0A0B9G9X0</accession>
<dbReference type="AlphaFoldDB" id="A0A0B9G9X0"/>
<dbReference type="Proteomes" id="UP000031278">
    <property type="component" value="Unassembled WGS sequence"/>
</dbReference>
<keyword evidence="1" id="KW-0732">Signal</keyword>
<gene>
    <name evidence="2" type="ORF">RJ45_01420</name>
</gene>
<dbReference type="EMBL" id="JWLZ01000012">
    <property type="protein sequence ID" value="KHT65394.1"/>
    <property type="molecule type" value="Genomic_DNA"/>
</dbReference>
<dbReference type="RefSeq" id="WP_039456894.1">
    <property type="nucleotide sequence ID" value="NZ_JWLZ01000012.1"/>
</dbReference>